<evidence type="ECO:0000256" key="1">
    <source>
        <dbReference type="ARBA" id="ARBA00022857"/>
    </source>
</evidence>
<dbReference type="EMBL" id="BAABJQ010000009">
    <property type="protein sequence ID" value="GAA5187320.1"/>
    <property type="molecule type" value="Genomic_DNA"/>
</dbReference>
<dbReference type="SUPFAM" id="SSF50129">
    <property type="entry name" value="GroES-like"/>
    <property type="match status" value="1"/>
</dbReference>
<sequence length="304" mass="30361">MRAVVVSDLGGPEVLRVVEQPDPVPGSGQVLVRVRATTVNPADLAARTGSLPGPPDQLPVVPGWDIAGEVVAVGGPDTGYRPGQRVAGLIPWFITRGRPGGYAELVAADPAWLAPIPDGLDEVAAATVPLNGLTARQALDILALAEPTTLLVTGASGGVGGFGAQLAAGAGHRVLGVAGTGGEEWVRGAAAGVVLARDADLAATGPIPAVLDAVPLGPRAAAAVADGGTVVTTRPTAPVDAARGVRQEVVLVRPDPVALAALLRDVAEGRLRTRVAATLPLAEAAEAHRRVEAGAVPGKLVLVP</sequence>
<dbReference type="InterPro" id="IPR011032">
    <property type="entry name" value="GroES-like_sf"/>
</dbReference>
<evidence type="ECO:0000256" key="2">
    <source>
        <dbReference type="ARBA" id="ARBA00023002"/>
    </source>
</evidence>
<evidence type="ECO:0000313" key="4">
    <source>
        <dbReference type="EMBL" id="GAA5187320.1"/>
    </source>
</evidence>
<dbReference type="InterPro" id="IPR036291">
    <property type="entry name" value="NAD(P)-bd_dom_sf"/>
</dbReference>
<comment type="caution">
    <text evidence="4">The sequence shown here is derived from an EMBL/GenBank/DDBJ whole genome shotgun (WGS) entry which is preliminary data.</text>
</comment>
<reference evidence="5" key="1">
    <citation type="journal article" date="2019" name="Int. J. Syst. Evol. Microbiol.">
        <title>The Global Catalogue of Microorganisms (GCM) 10K type strain sequencing project: providing services to taxonomists for standard genome sequencing and annotation.</title>
        <authorList>
            <consortium name="The Broad Institute Genomics Platform"/>
            <consortium name="The Broad Institute Genome Sequencing Center for Infectious Disease"/>
            <person name="Wu L."/>
            <person name="Ma J."/>
        </authorList>
    </citation>
    <scope>NUCLEOTIDE SEQUENCE [LARGE SCALE GENOMIC DNA]</scope>
    <source>
        <strain evidence="5">JCM 18304</strain>
    </source>
</reference>
<feature type="domain" description="Enoyl reductase (ER)" evidence="3">
    <location>
        <begin position="10"/>
        <end position="302"/>
    </location>
</feature>
<proteinExistence type="predicted"/>
<dbReference type="RefSeq" id="WP_345630879.1">
    <property type="nucleotide sequence ID" value="NZ_BAABJQ010000009.1"/>
</dbReference>
<dbReference type="InterPro" id="IPR020843">
    <property type="entry name" value="ER"/>
</dbReference>
<keyword evidence="2" id="KW-0560">Oxidoreductase</keyword>
<dbReference type="Proteomes" id="UP001501570">
    <property type="component" value="Unassembled WGS sequence"/>
</dbReference>
<dbReference type="Gene3D" id="3.40.50.720">
    <property type="entry name" value="NAD(P)-binding Rossmann-like Domain"/>
    <property type="match status" value="1"/>
</dbReference>
<dbReference type="InterPro" id="IPR013154">
    <property type="entry name" value="ADH-like_N"/>
</dbReference>
<organism evidence="4 5">
    <name type="scientific">Rugosimonospora acidiphila</name>
    <dbReference type="NCBI Taxonomy" id="556531"/>
    <lineage>
        <taxon>Bacteria</taxon>
        <taxon>Bacillati</taxon>
        <taxon>Actinomycetota</taxon>
        <taxon>Actinomycetes</taxon>
        <taxon>Micromonosporales</taxon>
        <taxon>Micromonosporaceae</taxon>
        <taxon>Rugosimonospora</taxon>
    </lineage>
</organism>
<dbReference type="PANTHER" id="PTHR48106">
    <property type="entry name" value="QUINONE OXIDOREDUCTASE PIG3-RELATED"/>
    <property type="match status" value="1"/>
</dbReference>
<accession>A0ABP9RWI8</accession>
<gene>
    <name evidence="4" type="ORF">GCM10023322_35410</name>
</gene>
<dbReference type="SMART" id="SM00829">
    <property type="entry name" value="PKS_ER"/>
    <property type="match status" value="1"/>
</dbReference>
<dbReference type="SUPFAM" id="SSF51735">
    <property type="entry name" value="NAD(P)-binding Rossmann-fold domains"/>
    <property type="match status" value="1"/>
</dbReference>
<keyword evidence="5" id="KW-1185">Reference proteome</keyword>
<name>A0ABP9RWI8_9ACTN</name>
<dbReference type="CDD" id="cd05289">
    <property type="entry name" value="MDR_like_2"/>
    <property type="match status" value="1"/>
</dbReference>
<protein>
    <submittedName>
        <fullName evidence="4">NADP-dependent oxidoreductase</fullName>
    </submittedName>
</protein>
<dbReference type="Pfam" id="PF08240">
    <property type="entry name" value="ADH_N"/>
    <property type="match status" value="1"/>
</dbReference>
<dbReference type="Pfam" id="PF13602">
    <property type="entry name" value="ADH_zinc_N_2"/>
    <property type="match status" value="1"/>
</dbReference>
<dbReference type="Gene3D" id="3.90.180.10">
    <property type="entry name" value="Medium-chain alcohol dehydrogenases, catalytic domain"/>
    <property type="match status" value="1"/>
</dbReference>
<evidence type="ECO:0000259" key="3">
    <source>
        <dbReference type="SMART" id="SM00829"/>
    </source>
</evidence>
<evidence type="ECO:0000313" key="5">
    <source>
        <dbReference type="Proteomes" id="UP001501570"/>
    </source>
</evidence>
<keyword evidence="1" id="KW-0521">NADP</keyword>